<reference evidence="2 3" key="1">
    <citation type="submission" date="2024-02" db="EMBL/GenBank/DDBJ databases">
        <title>De novo assembly and annotation of 12 fungi associated with fruit tree decline syndrome in Ontario, Canada.</title>
        <authorList>
            <person name="Sulman M."/>
            <person name="Ellouze W."/>
            <person name="Ilyukhin E."/>
        </authorList>
    </citation>
    <scope>NUCLEOTIDE SEQUENCE [LARGE SCALE GENOMIC DNA]</scope>
    <source>
        <strain evidence="2 3">M42-189</strain>
    </source>
</reference>
<name>A0ABR3QHN4_9PLEO</name>
<feature type="compositionally biased region" description="Polar residues" evidence="1">
    <location>
        <begin position="1"/>
        <end position="22"/>
    </location>
</feature>
<protein>
    <submittedName>
        <fullName evidence="2">Uncharacterized protein</fullName>
    </submittedName>
</protein>
<feature type="region of interest" description="Disordered" evidence="1">
    <location>
        <begin position="1"/>
        <end position="26"/>
    </location>
</feature>
<evidence type="ECO:0000313" key="3">
    <source>
        <dbReference type="Proteomes" id="UP001521785"/>
    </source>
</evidence>
<evidence type="ECO:0000256" key="1">
    <source>
        <dbReference type="SAM" id="MobiDB-lite"/>
    </source>
</evidence>
<feature type="compositionally biased region" description="Pro residues" evidence="1">
    <location>
        <begin position="192"/>
        <end position="201"/>
    </location>
</feature>
<feature type="compositionally biased region" description="Polar residues" evidence="1">
    <location>
        <begin position="156"/>
        <end position="167"/>
    </location>
</feature>
<feature type="region of interest" description="Disordered" evidence="1">
    <location>
        <begin position="151"/>
        <end position="205"/>
    </location>
</feature>
<evidence type="ECO:0000313" key="2">
    <source>
        <dbReference type="EMBL" id="KAL1591665.1"/>
    </source>
</evidence>
<sequence length="313" mass="35417">MEQSPSQSPLTTPDSASPGPSSSRERMLHDFPRAHVTNLGGGSIGPVYLTRTQDGKVLFAEAQLFQAPFKHMVVDSPTLLNMFKSPMQRVDLSVLDHPWPRFRLEPREKMNFDVARLAREEFVRSGNRMEYAVKGHPYASVMEVTPSVQIARKRSQPSMSTEVQGIRQSERTSSRKKRPSRDPDENGMTLPPTFPASPSPGTPGRYAVATKLDDAQAETVRDQMSVLKENMFDIMSADNRSTYEWVLTTGLKRQGKEGAKFRVIVADRLRELMRSQGGRAKELQTLHNRYAALQRSLEKRWPYHLPHIDKLTA</sequence>
<organism evidence="2 3">
    <name type="scientific">Paraconiothyrium brasiliense</name>
    <dbReference type="NCBI Taxonomy" id="300254"/>
    <lineage>
        <taxon>Eukaryota</taxon>
        <taxon>Fungi</taxon>
        <taxon>Dikarya</taxon>
        <taxon>Ascomycota</taxon>
        <taxon>Pezizomycotina</taxon>
        <taxon>Dothideomycetes</taxon>
        <taxon>Pleosporomycetidae</taxon>
        <taxon>Pleosporales</taxon>
        <taxon>Massarineae</taxon>
        <taxon>Didymosphaeriaceae</taxon>
        <taxon>Paraconiothyrium</taxon>
    </lineage>
</organism>
<dbReference type="Proteomes" id="UP001521785">
    <property type="component" value="Unassembled WGS sequence"/>
</dbReference>
<gene>
    <name evidence="2" type="ORF">SLS60_011663</name>
</gene>
<proteinExistence type="predicted"/>
<dbReference type="EMBL" id="JAKJXO020000023">
    <property type="protein sequence ID" value="KAL1591665.1"/>
    <property type="molecule type" value="Genomic_DNA"/>
</dbReference>
<comment type="caution">
    <text evidence="2">The sequence shown here is derived from an EMBL/GenBank/DDBJ whole genome shotgun (WGS) entry which is preliminary data.</text>
</comment>
<accession>A0ABR3QHN4</accession>
<keyword evidence="3" id="KW-1185">Reference proteome</keyword>